<dbReference type="Proteomes" id="UP001054945">
    <property type="component" value="Unassembled WGS sequence"/>
</dbReference>
<comment type="caution">
    <text evidence="1">The sequence shown here is derived from an EMBL/GenBank/DDBJ whole genome shotgun (WGS) entry which is preliminary data.</text>
</comment>
<name>A0AAV4NPB0_CAEEX</name>
<protein>
    <submittedName>
        <fullName evidence="1">Uncharacterized protein</fullName>
    </submittedName>
</protein>
<reference evidence="1 2" key="1">
    <citation type="submission" date="2021-06" db="EMBL/GenBank/DDBJ databases">
        <title>Caerostris extrusa draft genome.</title>
        <authorList>
            <person name="Kono N."/>
            <person name="Arakawa K."/>
        </authorList>
    </citation>
    <scope>NUCLEOTIDE SEQUENCE [LARGE SCALE GENOMIC DNA]</scope>
</reference>
<keyword evidence="2" id="KW-1185">Reference proteome</keyword>
<dbReference type="EMBL" id="BPLR01003603">
    <property type="protein sequence ID" value="GIX86632.1"/>
    <property type="molecule type" value="Genomic_DNA"/>
</dbReference>
<accession>A0AAV4NPB0</accession>
<sequence length="98" mass="10837">MNQLQKPEGEGKGPPTFYDVYARDKKSVDCRSVDFDVESGRCKAAKYRPGGVSLTRTEVDKGHDDIYVYFTTHLPPGDAHLVGISLCSVAYMFPLGVH</sequence>
<proteinExistence type="predicted"/>
<dbReference type="AlphaFoldDB" id="A0AAV4NPB0"/>
<organism evidence="1 2">
    <name type="scientific">Caerostris extrusa</name>
    <name type="common">Bark spider</name>
    <name type="synonym">Caerostris bankana</name>
    <dbReference type="NCBI Taxonomy" id="172846"/>
    <lineage>
        <taxon>Eukaryota</taxon>
        <taxon>Metazoa</taxon>
        <taxon>Ecdysozoa</taxon>
        <taxon>Arthropoda</taxon>
        <taxon>Chelicerata</taxon>
        <taxon>Arachnida</taxon>
        <taxon>Araneae</taxon>
        <taxon>Araneomorphae</taxon>
        <taxon>Entelegynae</taxon>
        <taxon>Araneoidea</taxon>
        <taxon>Araneidae</taxon>
        <taxon>Caerostris</taxon>
    </lineage>
</organism>
<gene>
    <name evidence="1" type="ORF">CEXT_587931</name>
</gene>
<evidence type="ECO:0000313" key="1">
    <source>
        <dbReference type="EMBL" id="GIX86632.1"/>
    </source>
</evidence>
<evidence type="ECO:0000313" key="2">
    <source>
        <dbReference type="Proteomes" id="UP001054945"/>
    </source>
</evidence>